<name>Q5JMN0_ORYSJ</name>
<gene>
    <name evidence="1" type="primary">P0503C12.31</name>
</gene>
<reference evidence="1" key="1">
    <citation type="journal article" date="2002" name="Nature">
        <title>The genome sequence and structure of rice chromosome 1.</title>
        <authorList>
            <person name="Sasaki T."/>
            <person name="Matsumoto T."/>
            <person name="Yamamoto K."/>
            <person name="Sakata K."/>
            <person name="Baba T."/>
            <person name="Katayose Y."/>
            <person name="Wu J."/>
            <person name="Niimura Y."/>
            <person name="Cheng Z."/>
            <person name="Nagamura Y."/>
            <person name="Antonio B.A."/>
            <person name="Kanamori H."/>
            <person name="Hosokawa S."/>
            <person name="Masukawa M."/>
            <person name="Arikawa K."/>
            <person name="Chiden Y."/>
            <person name="Hayashi M."/>
            <person name="Okamoto M."/>
            <person name="Ando T."/>
            <person name="Aoki H."/>
            <person name="Arita K."/>
            <person name="Hamada M."/>
            <person name="Harada C."/>
            <person name="Hijishita S."/>
            <person name="Honda M."/>
            <person name="Ichikawa Y."/>
            <person name="Idonuma A."/>
            <person name="Iijima M."/>
            <person name="Ikeda M."/>
            <person name="Ikeno M."/>
            <person name="Itoh S."/>
            <person name="Itoh T."/>
            <person name="Itoh Y."/>
            <person name="Itoh Y."/>
            <person name="Iwabuchi A."/>
            <person name="Kamiya K."/>
            <person name="Karasawa W."/>
            <person name="Katagiri S."/>
            <person name="Kikuta A."/>
            <person name="Kobayashi N."/>
            <person name="Kono I."/>
            <person name="Machita K."/>
            <person name="Maehara T."/>
            <person name="Mizuno H."/>
            <person name="Mizubayashi T."/>
            <person name="Mukai Y."/>
            <person name="Nagasaki H."/>
            <person name="Nakashima M."/>
            <person name="Nakama Y."/>
            <person name="Nakamichi Y."/>
            <person name="Nakamura M."/>
            <person name="Namiki N."/>
            <person name="Negishi M."/>
            <person name="Ohta I."/>
            <person name="Ono N."/>
            <person name="Saji S."/>
            <person name="Sakai K."/>
            <person name="Shibata M."/>
            <person name="Shimokawa T."/>
            <person name="Shomura A."/>
            <person name="Song J."/>
            <person name="Takazaki Y."/>
            <person name="Terasawa K."/>
            <person name="Tsuji K."/>
            <person name="Waki K."/>
            <person name="Yamagata H."/>
            <person name="Yamane H."/>
            <person name="Yoshiki S."/>
            <person name="Yoshihara R."/>
            <person name="Yukawa K."/>
            <person name="Zhong H."/>
            <person name="Iwama H."/>
            <person name="Endo T."/>
            <person name="Ito H."/>
            <person name="Hahn J.H."/>
            <person name="Kim H.I."/>
            <person name="Eun M.Y."/>
            <person name="Yano M."/>
            <person name="Jiang J."/>
            <person name="Gojobori T."/>
        </authorList>
    </citation>
    <scope>NUCLEOTIDE SEQUENCE [LARGE SCALE GENOMIC DNA]</scope>
</reference>
<dbReference type="AlphaFoldDB" id="Q5JMN0"/>
<organism evidence="1">
    <name type="scientific">Oryza sativa subsp. japonica</name>
    <name type="common">Rice</name>
    <dbReference type="NCBI Taxonomy" id="39947"/>
    <lineage>
        <taxon>Eukaryota</taxon>
        <taxon>Viridiplantae</taxon>
        <taxon>Streptophyta</taxon>
        <taxon>Embryophyta</taxon>
        <taxon>Tracheophyta</taxon>
        <taxon>Spermatophyta</taxon>
        <taxon>Magnoliopsida</taxon>
        <taxon>Liliopsida</taxon>
        <taxon>Poales</taxon>
        <taxon>Poaceae</taxon>
        <taxon>BOP clade</taxon>
        <taxon>Oryzoideae</taxon>
        <taxon>Oryzeae</taxon>
        <taxon>Oryzinae</taxon>
        <taxon>Oryza</taxon>
        <taxon>Oryza sativa</taxon>
    </lineage>
</organism>
<dbReference type="EMBL" id="AP003268">
    <property type="protein sequence ID" value="BAD87294.1"/>
    <property type="molecule type" value="Genomic_DNA"/>
</dbReference>
<sequence length="135" mass="14336">MDGDRRRRRWRRMYSPGCGGTAEATGRTTAPCSLAVSGGGGGGGGGQTDDRGQLHVKMAKHDSANGHTVLTHVLKLEARHNLVRYHLALVRTTVAQLAIVHQSSVAIMSQGPGCVLPFLDHVCAGLLYAIVVLVR</sequence>
<dbReference type="Proteomes" id="UP000817658">
    <property type="component" value="Chromosome 1"/>
</dbReference>
<protein>
    <submittedName>
        <fullName evidence="1">Uncharacterized protein</fullName>
    </submittedName>
</protein>
<proteinExistence type="predicted"/>
<accession>Q5JMN0</accession>
<evidence type="ECO:0000313" key="1">
    <source>
        <dbReference type="EMBL" id="BAD87294.1"/>
    </source>
</evidence>